<dbReference type="GeneID" id="20323056"/>
<dbReference type="EMBL" id="KL596861">
    <property type="protein sequence ID" value="KER23182.1"/>
    <property type="molecule type" value="Genomic_DNA"/>
</dbReference>
<protein>
    <submittedName>
        <fullName evidence="3">Uncharacterized protein</fullName>
    </submittedName>
</protein>
<dbReference type="AlphaFoldDB" id="A0A074ZC86"/>
<reference evidence="3 4" key="1">
    <citation type="submission" date="2013-11" db="EMBL/GenBank/DDBJ databases">
        <title>Opisthorchis viverrini - life in the bile duct.</title>
        <authorList>
            <person name="Young N.D."/>
            <person name="Nagarajan N."/>
            <person name="Lin S.J."/>
            <person name="Korhonen P.K."/>
            <person name="Jex A.R."/>
            <person name="Hall R.S."/>
            <person name="Safavi-Hemami H."/>
            <person name="Kaewkong W."/>
            <person name="Bertrand D."/>
            <person name="Gao S."/>
            <person name="Seet Q."/>
            <person name="Wongkham S."/>
            <person name="Teh B.T."/>
            <person name="Wongkham C."/>
            <person name="Intapan P.M."/>
            <person name="Maleewong W."/>
            <person name="Yang X."/>
            <person name="Hu M."/>
            <person name="Wang Z."/>
            <person name="Hofmann A."/>
            <person name="Sternberg P.W."/>
            <person name="Tan P."/>
            <person name="Wang J."/>
            <person name="Gasser R.B."/>
        </authorList>
    </citation>
    <scope>NUCLEOTIDE SEQUENCE [LARGE SCALE GENOMIC DNA]</scope>
</reference>
<dbReference type="CTD" id="20323056"/>
<evidence type="ECO:0000256" key="2">
    <source>
        <dbReference type="SAM" id="Phobius"/>
    </source>
</evidence>
<evidence type="ECO:0000256" key="1">
    <source>
        <dbReference type="SAM" id="MobiDB-lite"/>
    </source>
</evidence>
<name>A0A074ZC86_OPIVI</name>
<dbReference type="KEGG" id="ovi:T265_08877"/>
<dbReference type="RefSeq" id="XP_009173063.1">
    <property type="nucleotide sequence ID" value="XM_009174799.1"/>
</dbReference>
<proteinExistence type="predicted"/>
<evidence type="ECO:0000313" key="4">
    <source>
        <dbReference type="Proteomes" id="UP000054324"/>
    </source>
</evidence>
<keyword evidence="4" id="KW-1185">Reference proteome</keyword>
<feature type="transmembrane region" description="Helical" evidence="2">
    <location>
        <begin position="14"/>
        <end position="36"/>
    </location>
</feature>
<evidence type="ECO:0000313" key="3">
    <source>
        <dbReference type="EMBL" id="KER23182.1"/>
    </source>
</evidence>
<keyword evidence="2" id="KW-0472">Membrane</keyword>
<feature type="region of interest" description="Disordered" evidence="1">
    <location>
        <begin position="46"/>
        <end position="78"/>
    </location>
</feature>
<keyword evidence="2" id="KW-1133">Transmembrane helix</keyword>
<accession>A0A074ZC86</accession>
<gene>
    <name evidence="3" type="ORF">T265_08877</name>
</gene>
<dbReference type="Proteomes" id="UP000054324">
    <property type="component" value="Unassembled WGS sequence"/>
</dbReference>
<sequence length="107" mass="12001">MYGVNIIHGIRERLLYIVSVYLVKLSDSGYFMSLIVMPPRFKSKAHELKLQDPSHGNGERQPLAGKNKTDPGDLGKSLDPVYQSVKVQTTQAEFLEGRQATPHFLTT</sequence>
<keyword evidence="2" id="KW-0812">Transmembrane</keyword>
<organism evidence="3 4">
    <name type="scientific">Opisthorchis viverrini</name>
    <name type="common">Southeast Asian liver fluke</name>
    <dbReference type="NCBI Taxonomy" id="6198"/>
    <lineage>
        <taxon>Eukaryota</taxon>
        <taxon>Metazoa</taxon>
        <taxon>Spiralia</taxon>
        <taxon>Lophotrochozoa</taxon>
        <taxon>Platyhelminthes</taxon>
        <taxon>Trematoda</taxon>
        <taxon>Digenea</taxon>
        <taxon>Opisthorchiida</taxon>
        <taxon>Opisthorchiata</taxon>
        <taxon>Opisthorchiidae</taxon>
        <taxon>Opisthorchis</taxon>
    </lineage>
</organism>